<reference evidence="3" key="2">
    <citation type="submission" date="2020-10" db="UniProtKB">
        <authorList>
            <consortium name="WormBaseParasite"/>
        </authorList>
    </citation>
    <scope>IDENTIFICATION</scope>
</reference>
<evidence type="ECO:0000256" key="1">
    <source>
        <dbReference type="SAM" id="MobiDB-lite"/>
    </source>
</evidence>
<proteinExistence type="predicted"/>
<dbReference type="AlphaFoldDB" id="A0A7E4VA76"/>
<reference evidence="2" key="1">
    <citation type="journal article" date="2013" name="Genetics">
        <title>The draft genome and transcriptome of Panagrellus redivivus are shaped by the harsh demands of a free-living lifestyle.</title>
        <authorList>
            <person name="Srinivasan J."/>
            <person name="Dillman A.R."/>
            <person name="Macchietto M.G."/>
            <person name="Heikkinen L."/>
            <person name="Lakso M."/>
            <person name="Fracchia K.M."/>
            <person name="Antoshechkin I."/>
            <person name="Mortazavi A."/>
            <person name="Wong G."/>
            <person name="Sternberg P.W."/>
        </authorList>
    </citation>
    <scope>NUCLEOTIDE SEQUENCE [LARGE SCALE GENOMIC DNA]</scope>
    <source>
        <strain evidence="2">MT8872</strain>
    </source>
</reference>
<feature type="region of interest" description="Disordered" evidence="1">
    <location>
        <begin position="144"/>
        <end position="174"/>
    </location>
</feature>
<protein>
    <submittedName>
        <fullName evidence="3">Protein phosphatase 1 regulatory subunit 35 C-terminal domain-containing protein</fullName>
    </submittedName>
</protein>
<dbReference type="Proteomes" id="UP000492821">
    <property type="component" value="Unassembled WGS sequence"/>
</dbReference>
<organism evidence="2 3">
    <name type="scientific">Panagrellus redivivus</name>
    <name type="common">Microworm</name>
    <dbReference type="NCBI Taxonomy" id="6233"/>
    <lineage>
        <taxon>Eukaryota</taxon>
        <taxon>Metazoa</taxon>
        <taxon>Ecdysozoa</taxon>
        <taxon>Nematoda</taxon>
        <taxon>Chromadorea</taxon>
        <taxon>Rhabditida</taxon>
        <taxon>Tylenchina</taxon>
        <taxon>Panagrolaimomorpha</taxon>
        <taxon>Panagrolaimoidea</taxon>
        <taxon>Panagrolaimidae</taxon>
        <taxon>Panagrellus</taxon>
    </lineage>
</organism>
<name>A0A7E4VA76_PANRE</name>
<sequence length="207" mass="23295">MFFGRIPKIFHKKARTIPVNFTSLDLEYGNVAPSPSVSQDLKSTSKVSLLKKIRNKALRRSSPSRGPPPNLDEEVQKAPSQPRKIVIKSRHLQSLKPEDVKRIFHCDFDISQLPTMKPAPPCPKPYEQNALHFQFRFSDPSRFNLSDESTPTEESTLSSTGVPSTINTVSSNTPNRRHSILHPCKLTVISEEEEDLFTSVSNCNIIV</sequence>
<evidence type="ECO:0000313" key="2">
    <source>
        <dbReference type="Proteomes" id="UP000492821"/>
    </source>
</evidence>
<dbReference type="WBParaSite" id="Pan_g18469.t1">
    <property type="protein sequence ID" value="Pan_g18469.t1"/>
    <property type="gene ID" value="Pan_g18469"/>
</dbReference>
<accession>A0A7E4VA76</accession>
<feature type="region of interest" description="Disordered" evidence="1">
    <location>
        <begin position="56"/>
        <end position="82"/>
    </location>
</feature>
<evidence type="ECO:0000313" key="3">
    <source>
        <dbReference type="WBParaSite" id="Pan_g18469.t1"/>
    </source>
</evidence>
<keyword evidence="2" id="KW-1185">Reference proteome</keyword>
<feature type="compositionally biased region" description="Low complexity" evidence="1">
    <location>
        <begin position="148"/>
        <end position="160"/>
    </location>
</feature>
<feature type="compositionally biased region" description="Polar residues" evidence="1">
    <location>
        <begin position="161"/>
        <end position="174"/>
    </location>
</feature>